<dbReference type="EMBL" id="FOQK01000009">
    <property type="protein sequence ID" value="SFH94938.1"/>
    <property type="molecule type" value="Genomic_DNA"/>
</dbReference>
<evidence type="ECO:0000256" key="1">
    <source>
        <dbReference type="SAM" id="Phobius"/>
    </source>
</evidence>
<reference evidence="2 3" key="1">
    <citation type="submission" date="2016-10" db="EMBL/GenBank/DDBJ databases">
        <authorList>
            <person name="de Groot N.N."/>
        </authorList>
    </citation>
    <scope>NUCLEOTIDE SEQUENCE [LARGE SCALE GENOMIC DNA]</scope>
    <source>
        <strain evidence="2 3">Z108</strain>
    </source>
</reference>
<accession>A0A1I3E7S6</accession>
<gene>
    <name evidence="2" type="ORF">SAMN04487861_10946</name>
</gene>
<protein>
    <submittedName>
        <fullName evidence="2">Uncharacterized protein</fullName>
    </submittedName>
</protein>
<keyword evidence="1" id="KW-1133">Transmembrane helix</keyword>
<organism evidence="2 3">
    <name type="scientific">Selenomonas ruminantium</name>
    <dbReference type="NCBI Taxonomy" id="971"/>
    <lineage>
        <taxon>Bacteria</taxon>
        <taxon>Bacillati</taxon>
        <taxon>Bacillota</taxon>
        <taxon>Negativicutes</taxon>
        <taxon>Selenomonadales</taxon>
        <taxon>Selenomonadaceae</taxon>
        <taxon>Selenomonas</taxon>
    </lineage>
</organism>
<keyword evidence="1" id="KW-0472">Membrane</keyword>
<feature type="transmembrane region" description="Helical" evidence="1">
    <location>
        <begin position="12"/>
        <end position="34"/>
    </location>
</feature>
<evidence type="ECO:0000313" key="3">
    <source>
        <dbReference type="Proteomes" id="UP000183639"/>
    </source>
</evidence>
<dbReference type="Proteomes" id="UP000183639">
    <property type="component" value="Unassembled WGS sequence"/>
</dbReference>
<proteinExistence type="predicted"/>
<keyword evidence="1" id="KW-0812">Transmembrane</keyword>
<evidence type="ECO:0000313" key="2">
    <source>
        <dbReference type="EMBL" id="SFH94938.1"/>
    </source>
</evidence>
<sequence>MLSIKHKRPSLYKTLHTTIRIMCAYFAAIGFVVIKRSLTVIRFVVISLGMNCLDKIAFLKMLHLA</sequence>
<name>A0A1I3E7S6_SELRU</name>
<dbReference type="AlphaFoldDB" id="A0A1I3E7S6"/>